<dbReference type="VEuPathDB" id="FungiDB:BO97DRAFT_428004"/>
<evidence type="ECO:0000313" key="2">
    <source>
        <dbReference type="Proteomes" id="UP000248961"/>
    </source>
</evidence>
<accession>A0A395HRP0</accession>
<organism evidence="1 2">
    <name type="scientific">Aspergillus homomorphus (strain CBS 101889)</name>
    <dbReference type="NCBI Taxonomy" id="1450537"/>
    <lineage>
        <taxon>Eukaryota</taxon>
        <taxon>Fungi</taxon>
        <taxon>Dikarya</taxon>
        <taxon>Ascomycota</taxon>
        <taxon>Pezizomycotina</taxon>
        <taxon>Eurotiomycetes</taxon>
        <taxon>Eurotiomycetidae</taxon>
        <taxon>Eurotiales</taxon>
        <taxon>Aspergillaceae</taxon>
        <taxon>Aspergillus</taxon>
        <taxon>Aspergillus subgen. Circumdati</taxon>
    </lineage>
</organism>
<dbReference type="RefSeq" id="XP_025548058.1">
    <property type="nucleotide sequence ID" value="XM_025697242.1"/>
</dbReference>
<dbReference type="AlphaFoldDB" id="A0A395HRP0"/>
<name>A0A395HRP0_ASPHC</name>
<protein>
    <submittedName>
        <fullName evidence="1">Uncharacterized protein</fullName>
    </submittedName>
</protein>
<dbReference type="GeneID" id="37201531"/>
<gene>
    <name evidence="1" type="ORF">BO97DRAFT_428004</name>
</gene>
<dbReference type="OrthoDB" id="286301at2759"/>
<dbReference type="Proteomes" id="UP000248961">
    <property type="component" value="Unassembled WGS sequence"/>
</dbReference>
<sequence length="125" mass="13714">MTGAAKASPFMDTLLDIPALSVYAQVYNLTGGIVQINLMLSERFSYDYERNYTFLAPTNDAYILIEALPWTHIIEACLTASDLVGLSERDSDVGDSHRTRAVSYIPAVQPGVLIKIVQRATISTS</sequence>
<evidence type="ECO:0000313" key="1">
    <source>
        <dbReference type="EMBL" id="RAL08904.1"/>
    </source>
</evidence>
<reference evidence="1 2" key="1">
    <citation type="submission" date="2018-02" db="EMBL/GenBank/DDBJ databases">
        <title>The genomes of Aspergillus section Nigri reveals drivers in fungal speciation.</title>
        <authorList>
            <consortium name="DOE Joint Genome Institute"/>
            <person name="Vesth T.C."/>
            <person name="Nybo J."/>
            <person name="Theobald S."/>
            <person name="Brandl J."/>
            <person name="Frisvad J.C."/>
            <person name="Nielsen K.F."/>
            <person name="Lyhne E.K."/>
            <person name="Kogle M.E."/>
            <person name="Kuo A."/>
            <person name="Riley R."/>
            <person name="Clum A."/>
            <person name="Nolan M."/>
            <person name="Lipzen A."/>
            <person name="Salamov A."/>
            <person name="Henrissat B."/>
            <person name="Wiebenga A."/>
            <person name="De vries R.P."/>
            <person name="Grigoriev I.V."/>
            <person name="Mortensen U.H."/>
            <person name="Andersen M.R."/>
            <person name="Baker S.E."/>
        </authorList>
    </citation>
    <scope>NUCLEOTIDE SEQUENCE [LARGE SCALE GENOMIC DNA]</scope>
    <source>
        <strain evidence="1 2">CBS 101889</strain>
    </source>
</reference>
<keyword evidence="2" id="KW-1185">Reference proteome</keyword>
<dbReference type="EMBL" id="KZ824309">
    <property type="protein sequence ID" value="RAL08904.1"/>
    <property type="molecule type" value="Genomic_DNA"/>
</dbReference>
<dbReference type="STRING" id="1450537.A0A395HRP0"/>
<proteinExistence type="predicted"/>